<protein>
    <recommendedName>
        <fullName evidence="3">AB hydrolase-1 domain-containing protein</fullName>
    </recommendedName>
</protein>
<evidence type="ECO:0000256" key="2">
    <source>
        <dbReference type="ARBA" id="ARBA00022801"/>
    </source>
</evidence>
<dbReference type="InterPro" id="IPR000073">
    <property type="entry name" value="AB_hydrolase_1"/>
</dbReference>
<proteinExistence type="inferred from homology"/>
<dbReference type="EMBL" id="JBEHCU010008976">
    <property type="protein sequence ID" value="KAL1380747.1"/>
    <property type="molecule type" value="Genomic_DNA"/>
</dbReference>
<reference evidence="4 5" key="1">
    <citation type="submission" date="2024-05" db="EMBL/GenBank/DDBJ databases">
        <title>Culex pipiens pipiens assembly and annotation.</title>
        <authorList>
            <person name="Alout H."/>
            <person name="Durand T."/>
        </authorList>
    </citation>
    <scope>NUCLEOTIDE SEQUENCE [LARGE SCALE GENOMIC DNA]</scope>
    <source>
        <strain evidence="4">HA-2024</strain>
        <tissue evidence="4">Whole body</tissue>
    </source>
</reference>
<dbReference type="Gene3D" id="3.40.50.1820">
    <property type="entry name" value="alpha/beta hydrolase"/>
    <property type="match status" value="2"/>
</dbReference>
<dbReference type="Proteomes" id="UP001562425">
    <property type="component" value="Unassembled WGS sequence"/>
</dbReference>
<dbReference type="PANTHER" id="PTHR43798:SF14">
    <property type="entry name" value="SERINE HYDROLASE-LIKE PROTEIN DDB_G0286239"/>
    <property type="match status" value="1"/>
</dbReference>
<organism evidence="4 5">
    <name type="scientific">Culex pipiens pipiens</name>
    <name type="common">Northern house mosquito</name>
    <dbReference type="NCBI Taxonomy" id="38569"/>
    <lineage>
        <taxon>Eukaryota</taxon>
        <taxon>Metazoa</taxon>
        <taxon>Ecdysozoa</taxon>
        <taxon>Arthropoda</taxon>
        <taxon>Hexapoda</taxon>
        <taxon>Insecta</taxon>
        <taxon>Pterygota</taxon>
        <taxon>Neoptera</taxon>
        <taxon>Endopterygota</taxon>
        <taxon>Diptera</taxon>
        <taxon>Nematocera</taxon>
        <taxon>Culicoidea</taxon>
        <taxon>Culicidae</taxon>
        <taxon>Culicinae</taxon>
        <taxon>Culicini</taxon>
        <taxon>Culex</taxon>
        <taxon>Culex</taxon>
    </lineage>
</organism>
<feature type="domain" description="AB hydrolase-1" evidence="3">
    <location>
        <begin position="52"/>
        <end position="125"/>
    </location>
</feature>
<evidence type="ECO:0000259" key="3">
    <source>
        <dbReference type="Pfam" id="PF00561"/>
    </source>
</evidence>
<evidence type="ECO:0000313" key="5">
    <source>
        <dbReference type="Proteomes" id="UP001562425"/>
    </source>
</evidence>
<dbReference type="PANTHER" id="PTHR43798">
    <property type="entry name" value="MONOACYLGLYCEROL LIPASE"/>
    <property type="match status" value="1"/>
</dbReference>
<keyword evidence="5" id="KW-1185">Reference proteome</keyword>
<comment type="similarity">
    <text evidence="1">Belongs to the AB hydrolase superfamily.</text>
</comment>
<dbReference type="InterPro" id="IPR050266">
    <property type="entry name" value="AB_hydrolase_sf"/>
</dbReference>
<keyword evidence="2" id="KW-0378">Hydrolase</keyword>
<accession>A0ABD1CXJ1</accession>
<sequence>MEEPHPMMKLVDLHNKEWNAIEVEINIPYGKIAGKWFGPRDVKPILCLHELSFLAIDFPGHGHSCRIPDGMAYHQIDRVMVIQYVMNEYGWDRVALMGHSMGASVAFTYAGLFPEKVELVIGLDNFRPVRYSPGRFLKYAGSMAVKILQVNSDERRNSEPPLYTYEEMVEALHKGSYQSVSRENCPYLLQRNISRSKKYPEKYYFNYARMLKYDQIPGWTDEATVTLLKRIRVPQLVLHATESRDPGSRAAFSTVVKVLSEDNPTFLVEYLKGTHHVHLNQPEVVAPVITDFLRKFWSVGDHGKCDRVTSKFTENIPLSSSSEDELRTSADPHPMIKFIELYDKKHNVTEVEISIPYGKIAGKWFGPKNIKPILCLHGWLDNCGTFDRLIPLLPEDVSFLAIDFPGHGLSSRIPDGMAYHQMDSLVVVLYVMQEYNWDKVALMGHSMGAIIAFMFAAMFPDKVEFLIGIDALKPQTHYPGRFVKYAAPAITKFIEADARNRENSEPPAYTYEEMIDKMLEGTFQSVTREVCPYLLQRNIKPSKKYPGKYYFNRDNKIKYNNVPGWSDEVNFELAKQVRAPQLVIKAIDSPYPGSWEGFKAVVKILRKNNPQFHVEYIKSSHHIHLTHPEKVAPVVTDFLKKYWIKHMDKVVSKL</sequence>
<dbReference type="Pfam" id="PF00561">
    <property type="entry name" value="Abhydrolase_1"/>
    <property type="match status" value="2"/>
</dbReference>
<dbReference type="AlphaFoldDB" id="A0ABD1CXJ1"/>
<dbReference type="InterPro" id="IPR029058">
    <property type="entry name" value="AB_hydrolase_fold"/>
</dbReference>
<evidence type="ECO:0000256" key="1">
    <source>
        <dbReference type="ARBA" id="ARBA00008645"/>
    </source>
</evidence>
<dbReference type="SUPFAM" id="SSF53474">
    <property type="entry name" value="alpha/beta-Hydrolases"/>
    <property type="match status" value="2"/>
</dbReference>
<name>A0ABD1CXJ1_CULPP</name>
<evidence type="ECO:0000313" key="4">
    <source>
        <dbReference type="EMBL" id="KAL1380747.1"/>
    </source>
</evidence>
<feature type="domain" description="AB hydrolase-1" evidence="3">
    <location>
        <begin position="371"/>
        <end position="474"/>
    </location>
</feature>
<comment type="caution">
    <text evidence="4">The sequence shown here is derived from an EMBL/GenBank/DDBJ whole genome shotgun (WGS) entry which is preliminary data.</text>
</comment>
<gene>
    <name evidence="4" type="ORF">pipiens_013962</name>
</gene>
<dbReference type="GO" id="GO:0016787">
    <property type="term" value="F:hydrolase activity"/>
    <property type="evidence" value="ECO:0007669"/>
    <property type="project" value="UniProtKB-KW"/>
</dbReference>